<organism evidence="1">
    <name type="scientific">uncultured Caudovirales phage</name>
    <dbReference type="NCBI Taxonomy" id="2100421"/>
    <lineage>
        <taxon>Viruses</taxon>
        <taxon>Duplodnaviria</taxon>
        <taxon>Heunggongvirae</taxon>
        <taxon>Uroviricota</taxon>
        <taxon>Caudoviricetes</taxon>
        <taxon>Peduoviridae</taxon>
        <taxon>Maltschvirus</taxon>
        <taxon>Maltschvirus maltsch</taxon>
    </lineage>
</organism>
<gene>
    <name evidence="1" type="ORF">UFOVP337_17</name>
</gene>
<accession>A0A6J5M241</accession>
<evidence type="ECO:0000313" key="1">
    <source>
        <dbReference type="EMBL" id="CAB4139116.1"/>
    </source>
</evidence>
<sequence>MSSNEESYRMMEALRRYMRIKVYETDKTVEIVLQFKTEDGKMHQICNSFMEKSNGS</sequence>
<protein>
    <submittedName>
        <fullName evidence="1">Uncharacterized protein</fullName>
    </submittedName>
</protein>
<dbReference type="EMBL" id="LR796354">
    <property type="protein sequence ID" value="CAB4139116.1"/>
    <property type="molecule type" value="Genomic_DNA"/>
</dbReference>
<name>A0A6J5M241_9CAUD</name>
<reference evidence="1" key="1">
    <citation type="submission" date="2020-04" db="EMBL/GenBank/DDBJ databases">
        <authorList>
            <person name="Chiriac C."/>
            <person name="Salcher M."/>
            <person name="Ghai R."/>
            <person name="Kavagutti S V."/>
        </authorList>
    </citation>
    <scope>NUCLEOTIDE SEQUENCE</scope>
</reference>
<proteinExistence type="predicted"/>